<gene>
    <name evidence="1" type="ORF">C361_04203</name>
</gene>
<accession>A0A854Q9L1</accession>
<evidence type="ECO:0000313" key="2">
    <source>
        <dbReference type="Proteomes" id="UP000199727"/>
    </source>
</evidence>
<sequence length="77" mass="8744">MREQARKEQKGLKGGGGWRVPKERKEALGAGYLREVIWDPSRRREKKAEGVVGDYYCITEVKVTHSCEGDAYGCLTR</sequence>
<proteinExistence type="predicted"/>
<dbReference type="EMBL" id="AMKT01000050">
    <property type="protein sequence ID" value="OXG19262.1"/>
    <property type="molecule type" value="Genomic_DNA"/>
</dbReference>
<name>A0A854Q9L1_CRYNE</name>
<organism evidence="1 2">
    <name type="scientific">Cryptococcus neoformans Tu259-1</name>
    <dbReference type="NCBI Taxonomy" id="1230072"/>
    <lineage>
        <taxon>Eukaryota</taxon>
        <taxon>Fungi</taxon>
        <taxon>Dikarya</taxon>
        <taxon>Basidiomycota</taxon>
        <taxon>Agaricomycotina</taxon>
        <taxon>Tremellomycetes</taxon>
        <taxon>Tremellales</taxon>
        <taxon>Cryptococcaceae</taxon>
        <taxon>Cryptococcus</taxon>
        <taxon>Cryptococcus neoformans species complex</taxon>
    </lineage>
</organism>
<dbReference type="Proteomes" id="UP000199727">
    <property type="component" value="Unassembled WGS sequence"/>
</dbReference>
<dbReference type="AlphaFoldDB" id="A0A854Q9L1"/>
<evidence type="ECO:0000313" key="1">
    <source>
        <dbReference type="EMBL" id="OXG19262.1"/>
    </source>
</evidence>
<protein>
    <submittedName>
        <fullName evidence="1">Uncharacterized protein</fullName>
    </submittedName>
</protein>
<reference evidence="1 2" key="1">
    <citation type="submission" date="2017-06" db="EMBL/GenBank/DDBJ databases">
        <title>Global population genomics of the pathogenic fungus Cryptococcus neoformans var. grubii.</title>
        <authorList>
            <person name="Cuomo C."/>
            <person name="Litvintseva A."/>
            <person name="Chen Y."/>
            <person name="Young S."/>
            <person name="Zeng Q."/>
            <person name="Chapman S."/>
            <person name="Gujja S."/>
            <person name="Saif S."/>
            <person name="Birren B."/>
        </authorList>
    </citation>
    <scope>NUCLEOTIDE SEQUENCE [LARGE SCALE GENOMIC DNA]</scope>
    <source>
        <strain evidence="1 2">Tu259-1</strain>
    </source>
</reference>
<comment type="caution">
    <text evidence="1">The sequence shown here is derived from an EMBL/GenBank/DDBJ whole genome shotgun (WGS) entry which is preliminary data.</text>
</comment>